<dbReference type="AlphaFoldDB" id="A0A8J7GEY2"/>
<keyword evidence="2" id="KW-1185">Reference proteome</keyword>
<dbReference type="InterPro" id="IPR027417">
    <property type="entry name" value="P-loop_NTPase"/>
</dbReference>
<dbReference type="Gene3D" id="3.40.50.300">
    <property type="entry name" value="P-loop containing nucleotide triphosphate hydrolases"/>
    <property type="match status" value="1"/>
</dbReference>
<comment type="caution">
    <text evidence="1">The sequence shown here is derived from an EMBL/GenBank/DDBJ whole genome shotgun (WGS) entry which is preliminary data.</text>
</comment>
<protein>
    <recommendedName>
        <fullName evidence="3">Terminase</fullName>
    </recommendedName>
</protein>
<gene>
    <name evidence="1" type="ORF">IW245_003708</name>
</gene>
<name>A0A8J7GEY2_9ACTN</name>
<dbReference type="EMBL" id="JADOUF010000001">
    <property type="protein sequence ID" value="MBG6137514.1"/>
    <property type="molecule type" value="Genomic_DNA"/>
</dbReference>
<evidence type="ECO:0000313" key="2">
    <source>
        <dbReference type="Proteomes" id="UP000622552"/>
    </source>
</evidence>
<evidence type="ECO:0008006" key="3">
    <source>
        <dbReference type="Google" id="ProtNLM"/>
    </source>
</evidence>
<proteinExistence type="predicted"/>
<evidence type="ECO:0000313" key="1">
    <source>
        <dbReference type="EMBL" id="MBG6137514.1"/>
    </source>
</evidence>
<organism evidence="1 2">
    <name type="scientific">Longispora fulva</name>
    <dbReference type="NCBI Taxonomy" id="619741"/>
    <lineage>
        <taxon>Bacteria</taxon>
        <taxon>Bacillati</taxon>
        <taxon>Actinomycetota</taxon>
        <taxon>Actinomycetes</taxon>
        <taxon>Micromonosporales</taxon>
        <taxon>Micromonosporaceae</taxon>
        <taxon>Longispora</taxon>
    </lineage>
</organism>
<accession>A0A8J7GEY2</accession>
<dbReference type="RefSeq" id="WP_197004369.1">
    <property type="nucleotide sequence ID" value="NZ_BONS01000020.1"/>
</dbReference>
<reference evidence="1" key="1">
    <citation type="submission" date="2020-11" db="EMBL/GenBank/DDBJ databases">
        <title>Sequencing the genomes of 1000 actinobacteria strains.</title>
        <authorList>
            <person name="Klenk H.-P."/>
        </authorList>
    </citation>
    <scope>NUCLEOTIDE SEQUENCE</scope>
    <source>
        <strain evidence="1">DSM 45356</strain>
    </source>
</reference>
<sequence>MSTGRQTGNLPSKALMKEKMLSGEWDFTVALLVIVWAETWLLMPDGPRAGEPWRFTAEQRHFLMAWYAIDPHYVDPDDDFRGRWVWRRAILRRRKGWGKGPFSAAIALIELLAPCRFMVGDDLVVRPQRETAPWVMLAATSERQTKNTFRMLRAMIGKRKVIDGIPVESGKTMVQAGENFERLLEPVTSSTATLEGAQSTAVLGDEPHHWTKSNGGPGFAAVLKRNLGKMRNGLARLILTTNAHEPGAGSVAEDEYEKFLDVQDGKATETGILYDSLEPSTLVTDLSDIPRLRQALTEARGDAVWLSIDRTIAEIFDGTTTPEDSRRFFLNEVVAARDAWLDPKHVDACARPDLVIDPKRDLIALGFDGSRNDDSSVLIGVRIEDSHIFLIKAWEKPDGPEADDWDVPMSEVDEMVDWAFATYNVVAFNSDRHPFDSYVDQWGERYRHTLFVKASPKHPVSFDMRGRLPDFTRAAEALRAAIEEHTVTHDGHPILVRHLKNARRRPNKYGVGFGKVNRQSQRKVDAAAAAVLGRAARSSAILAGVIEKRKRKGTGRAVGWG</sequence>
<dbReference type="Proteomes" id="UP000622552">
    <property type="component" value="Unassembled WGS sequence"/>
</dbReference>